<dbReference type="SUPFAM" id="SSF46785">
    <property type="entry name" value="Winged helix' DNA-binding domain"/>
    <property type="match status" value="1"/>
</dbReference>
<dbReference type="PRINTS" id="PR00035">
    <property type="entry name" value="HTHGNTR"/>
</dbReference>
<evidence type="ECO:0000313" key="6">
    <source>
        <dbReference type="Proteomes" id="UP000633136"/>
    </source>
</evidence>
<dbReference type="AlphaFoldDB" id="A0A917ENJ3"/>
<dbReference type="EMBL" id="BMIS01000001">
    <property type="protein sequence ID" value="GGE59847.1"/>
    <property type="molecule type" value="Genomic_DNA"/>
</dbReference>
<dbReference type="Pfam" id="PF00392">
    <property type="entry name" value="GntR"/>
    <property type="match status" value="1"/>
</dbReference>
<dbReference type="InterPro" id="IPR036390">
    <property type="entry name" value="WH_DNA-bd_sf"/>
</dbReference>
<protein>
    <submittedName>
        <fullName evidence="5">GntR family transcriptional regulator</fullName>
    </submittedName>
</protein>
<dbReference type="Pfam" id="PF07702">
    <property type="entry name" value="UTRA"/>
    <property type="match status" value="1"/>
</dbReference>
<keyword evidence="3" id="KW-0804">Transcription</keyword>
<dbReference type="SUPFAM" id="SSF64288">
    <property type="entry name" value="Chorismate lyase-like"/>
    <property type="match status" value="1"/>
</dbReference>
<evidence type="ECO:0000259" key="4">
    <source>
        <dbReference type="PROSITE" id="PS50949"/>
    </source>
</evidence>
<dbReference type="InterPro" id="IPR050679">
    <property type="entry name" value="Bact_HTH_transcr_reg"/>
</dbReference>
<dbReference type="GO" id="GO:0003677">
    <property type="term" value="F:DNA binding"/>
    <property type="evidence" value="ECO:0007669"/>
    <property type="project" value="UniProtKB-KW"/>
</dbReference>
<dbReference type="InterPro" id="IPR028978">
    <property type="entry name" value="Chorismate_lyase_/UTRA_dom_sf"/>
</dbReference>
<reference evidence="5" key="2">
    <citation type="submission" date="2020-09" db="EMBL/GenBank/DDBJ databases">
        <authorList>
            <person name="Sun Q."/>
            <person name="Zhou Y."/>
        </authorList>
    </citation>
    <scope>NUCLEOTIDE SEQUENCE</scope>
    <source>
        <strain evidence="5">CGMCC 1.15388</strain>
    </source>
</reference>
<evidence type="ECO:0000256" key="1">
    <source>
        <dbReference type="ARBA" id="ARBA00023015"/>
    </source>
</evidence>
<dbReference type="GO" id="GO:0045892">
    <property type="term" value="P:negative regulation of DNA-templated transcription"/>
    <property type="evidence" value="ECO:0007669"/>
    <property type="project" value="TreeGrafter"/>
</dbReference>
<dbReference type="InterPro" id="IPR011663">
    <property type="entry name" value="UTRA"/>
</dbReference>
<evidence type="ECO:0000256" key="2">
    <source>
        <dbReference type="ARBA" id="ARBA00023125"/>
    </source>
</evidence>
<proteinExistence type="predicted"/>
<dbReference type="Gene3D" id="1.10.10.10">
    <property type="entry name" value="Winged helix-like DNA-binding domain superfamily/Winged helix DNA-binding domain"/>
    <property type="match status" value="1"/>
</dbReference>
<dbReference type="SMART" id="SM00345">
    <property type="entry name" value="HTH_GNTR"/>
    <property type="match status" value="1"/>
</dbReference>
<reference evidence="5" key="1">
    <citation type="journal article" date="2014" name="Int. J. Syst. Evol. Microbiol.">
        <title>Complete genome sequence of Corynebacterium casei LMG S-19264T (=DSM 44701T), isolated from a smear-ripened cheese.</title>
        <authorList>
            <consortium name="US DOE Joint Genome Institute (JGI-PGF)"/>
            <person name="Walter F."/>
            <person name="Albersmeier A."/>
            <person name="Kalinowski J."/>
            <person name="Ruckert C."/>
        </authorList>
    </citation>
    <scope>NUCLEOTIDE SEQUENCE</scope>
    <source>
        <strain evidence="5">CGMCC 1.15388</strain>
    </source>
</reference>
<dbReference type="PANTHER" id="PTHR44846">
    <property type="entry name" value="MANNOSYL-D-GLYCERATE TRANSPORT/METABOLISM SYSTEM REPRESSOR MNGR-RELATED"/>
    <property type="match status" value="1"/>
</dbReference>
<keyword evidence="6" id="KW-1185">Reference proteome</keyword>
<evidence type="ECO:0000313" key="5">
    <source>
        <dbReference type="EMBL" id="GGE59847.1"/>
    </source>
</evidence>
<gene>
    <name evidence="5" type="ORF">GCM10011401_03380</name>
</gene>
<dbReference type="SMART" id="SM00866">
    <property type="entry name" value="UTRA"/>
    <property type="match status" value="1"/>
</dbReference>
<keyword evidence="1" id="KW-0805">Transcription regulation</keyword>
<feature type="domain" description="HTH gntR-type" evidence="4">
    <location>
        <begin position="13"/>
        <end position="80"/>
    </location>
</feature>
<dbReference type="InterPro" id="IPR000524">
    <property type="entry name" value="Tscrpt_reg_HTH_GntR"/>
</dbReference>
<keyword evidence="2" id="KW-0238">DNA-binding</keyword>
<dbReference type="PANTHER" id="PTHR44846:SF1">
    <property type="entry name" value="MANNOSYL-D-GLYCERATE TRANSPORT_METABOLISM SYSTEM REPRESSOR MNGR-RELATED"/>
    <property type="match status" value="1"/>
</dbReference>
<dbReference type="Gene3D" id="3.40.1410.10">
    <property type="entry name" value="Chorismate lyase-like"/>
    <property type="match status" value="1"/>
</dbReference>
<dbReference type="RefSeq" id="WP_188682255.1">
    <property type="nucleotide sequence ID" value="NZ_BMIS01000001.1"/>
</dbReference>
<organism evidence="5 6">
    <name type="scientific">Nesterenkonia cremea</name>
    <dbReference type="NCBI Taxonomy" id="1882340"/>
    <lineage>
        <taxon>Bacteria</taxon>
        <taxon>Bacillati</taxon>
        <taxon>Actinomycetota</taxon>
        <taxon>Actinomycetes</taxon>
        <taxon>Micrococcales</taxon>
        <taxon>Micrococcaceae</taxon>
        <taxon>Nesterenkonia</taxon>
    </lineage>
</organism>
<evidence type="ECO:0000256" key="3">
    <source>
        <dbReference type="ARBA" id="ARBA00023163"/>
    </source>
</evidence>
<comment type="caution">
    <text evidence="5">The sequence shown here is derived from an EMBL/GenBank/DDBJ whole genome shotgun (WGS) entry which is preliminary data.</text>
</comment>
<sequence>MPTSRRAITDGPVAKHIQLSRALARRVAEELSSGQAVPSERELMAEYGLSRATVRRAVEALIADGLLQRVPAKGTFVVEPRVESQLHLASFTQDMRRRGFTPRTLLVSCAEEVPTAEAARALGMAQDQTAWHISRIRLADDQPIAVETGWYPTATFPGLEREDLTGSLYEIFAQRYGCTIDSAGQTLWGETADRAVARQLQATTSTPLLVFQRTSYAQGKPLEYVTSRYRGDRYQVHMELSSQPSPTRTEGTGQ</sequence>
<dbReference type="InterPro" id="IPR036388">
    <property type="entry name" value="WH-like_DNA-bd_sf"/>
</dbReference>
<dbReference type="PROSITE" id="PS50949">
    <property type="entry name" value="HTH_GNTR"/>
    <property type="match status" value="1"/>
</dbReference>
<name>A0A917ENJ3_9MICC</name>
<dbReference type="Proteomes" id="UP000633136">
    <property type="component" value="Unassembled WGS sequence"/>
</dbReference>
<dbReference type="CDD" id="cd07377">
    <property type="entry name" value="WHTH_GntR"/>
    <property type="match status" value="1"/>
</dbReference>
<dbReference type="GO" id="GO:0003700">
    <property type="term" value="F:DNA-binding transcription factor activity"/>
    <property type="evidence" value="ECO:0007669"/>
    <property type="project" value="InterPro"/>
</dbReference>
<accession>A0A917ENJ3</accession>